<dbReference type="Proteomes" id="UP000839885">
    <property type="component" value="Unassembled WGS sequence"/>
</dbReference>
<dbReference type="EMBL" id="AAGVNP010000207">
    <property type="protein sequence ID" value="EBS4548903.1"/>
    <property type="molecule type" value="Genomic_DNA"/>
</dbReference>
<evidence type="ECO:0000313" key="1">
    <source>
        <dbReference type="EMBL" id="EBS4548903.1"/>
    </source>
</evidence>
<name>A0A5U9VSQ3_SALNE</name>
<reference evidence="1" key="1">
    <citation type="submission" date="2018-06" db="EMBL/GenBank/DDBJ databases">
        <authorList>
            <person name="Ashton P.M."/>
            <person name="Dallman T."/>
            <person name="Nair S."/>
            <person name="De Pinna E."/>
            <person name="Peters T."/>
            <person name="Grant K."/>
        </authorList>
    </citation>
    <scope>NUCLEOTIDE SEQUENCE [LARGE SCALE GENOMIC DNA]</scope>
    <source>
        <strain evidence="1">160804</strain>
    </source>
</reference>
<sequence length="148" mass="17386">MVKKRKVHMPDSEITDMIIYYSRLMTGQVVTPLYLNYAPDDFNSELRLLILSVNDGITKGRVISAMLDKTENVIPSEIIDYLEKKRNELRELRDYLKLSRSSWHKKEKKNEVSVIIDEAVNFFNQGGTQMEELIQKARKTRCLLWLHP</sequence>
<dbReference type="Gene3D" id="3.40.50.300">
    <property type="entry name" value="P-loop containing nucleotide triphosphate hydrolases"/>
    <property type="match status" value="1"/>
</dbReference>
<organism evidence="1">
    <name type="scientific">Salmonella newport</name>
    <dbReference type="NCBI Taxonomy" id="108619"/>
    <lineage>
        <taxon>Bacteria</taxon>
        <taxon>Pseudomonadati</taxon>
        <taxon>Pseudomonadota</taxon>
        <taxon>Gammaproteobacteria</taxon>
        <taxon>Enterobacterales</taxon>
        <taxon>Enterobacteriaceae</taxon>
        <taxon>Salmonella</taxon>
    </lineage>
</organism>
<comment type="caution">
    <text evidence="1">The sequence shown here is derived from an EMBL/GenBank/DDBJ whole genome shotgun (WGS) entry which is preliminary data.</text>
</comment>
<proteinExistence type="predicted"/>
<dbReference type="InterPro" id="IPR027417">
    <property type="entry name" value="P-loop_NTPase"/>
</dbReference>
<dbReference type="AlphaFoldDB" id="A0A5U9VSQ3"/>
<protein>
    <submittedName>
        <fullName evidence="1">Uncharacterized protein</fullName>
    </submittedName>
</protein>
<accession>A0A5U9VSQ3</accession>
<gene>
    <name evidence="1" type="ORF">DQK32_24025</name>
</gene>